<proteinExistence type="inferred from homology"/>
<evidence type="ECO:0000259" key="14">
    <source>
        <dbReference type="PROSITE" id="PS51873"/>
    </source>
</evidence>
<comment type="similarity">
    <text evidence="10">Belongs to the RBR family. RNF14 subfamily.</text>
</comment>
<dbReference type="AlphaFoldDB" id="A0A8J5QFU1"/>
<keyword evidence="5" id="KW-0479">Metal-binding</keyword>
<evidence type="ECO:0000259" key="12">
    <source>
        <dbReference type="PROSITE" id="PS50089"/>
    </source>
</evidence>
<dbReference type="EMBL" id="JAGSYN010000062">
    <property type="protein sequence ID" value="KAG7664859.1"/>
    <property type="molecule type" value="Genomic_DNA"/>
</dbReference>
<comment type="caution">
    <text evidence="15">The sequence shown here is derived from an EMBL/GenBank/DDBJ whole genome shotgun (WGS) entry which is preliminary data.</text>
</comment>
<evidence type="ECO:0000256" key="3">
    <source>
        <dbReference type="ARBA" id="ARBA00012251"/>
    </source>
</evidence>
<evidence type="ECO:0000313" key="15">
    <source>
        <dbReference type="EMBL" id="KAG7664859.1"/>
    </source>
</evidence>
<dbReference type="InterPro" id="IPR002867">
    <property type="entry name" value="IBR_dom"/>
</dbReference>
<dbReference type="GO" id="GO:0016567">
    <property type="term" value="P:protein ubiquitination"/>
    <property type="evidence" value="ECO:0007669"/>
    <property type="project" value="InterPro"/>
</dbReference>
<feature type="domain" description="RWD" evidence="13">
    <location>
        <begin position="45"/>
        <end position="169"/>
    </location>
</feature>
<evidence type="ECO:0000256" key="8">
    <source>
        <dbReference type="ARBA" id="ARBA00022786"/>
    </source>
</evidence>
<evidence type="ECO:0000313" key="16">
    <source>
        <dbReference type="Proteomes" id="UP000694255"/>
    </source>
</evidence>
<dbReference type="PROSITE" id="PS50908">
    <property type="entry name" value="RWD"/>
    <property type="match status" value="1"/>
</dbReference>
<dbReference type="InterPro" id="IPR017907">
    <property type="entry name" value="Znf_RING_CS"/>
</dbReference>
<dbReference type="RefSeq" id="XP_049265091.1">
    <property type="nucleotide sequence ID" value="XM_049405289.1"/>
</dbReference>
<evidence type="ECO:0000256" key="5">
    <source>
        <dbReference type="ARBA" id="ARBA00022723"/>
    </source>
</evidence>
<dbReference type="GeneID" id="73468418"/>
<dbReference type="Pfam" id="PF01485">
    <property type="entry name" value="IBR"/>
    <property type="match status" value="2"/>
</dbReference>
<keyword evidence="4" id="KW-0808">Transferase</keyword>
<evidence type="ECO:0000256" key="1">
    <source>
        <dbReference type="ARBA" id="ARBA00001798"/>
    </source>
</evidence>
<keyword evidence="7 11" id="KW-0863">Zinc-finger</keyword>
<organism evidence="15 16">
    <name type="scientific">[Candida] subhashii</name>
    <dbReference type="NCBI Taxonomy" id="561895"/>
    <lineage>
        <taxon>Eukaryota</taxon>
        <taxon>Fungi</taxon>
        <taxon>Dikarya</taxon>
        <taxon>Ascomycota</taxon>
        <taxon>Saccharomycotina</taxon>
        <taxon>Pichiomycetes</taxon>
        <taxon>Debaryomycetaceae</taxon>
        <taxon>Spathaspora</taxon>
    </lineage>
</organism>
<dbReference type="OrthoDB" id="1431934at2759"/>
<dbReference type="PROSITE" id="PS50089">
    <property type="entry name" value="ZF_RING_2"/>
    <property type="match status" value="1"/>
</dbReference>
<dbReference type="CDD" id="cd20341">
    <property type="entry name" value="BRcat_RBR_RNF14"/>
    <property type="match status" value="1"/>
</dbReference>
<dbReference type="PROSITE" id="PS00518">
    <property type="entry name" value="ZF_RING_1"/>
    <property type="match status" value="1"/>
</dbReference>
<comment type="catalytic activity">
    <reaction evidence="1">
        <text>[E2 ubiquitin-conjugating enzyme]-S-ubiquitinyl-L-cysteine + [acceptor protein]-L-lysine = [E2 ubiquitin-conjugating enzyme]-L-cysteine + [acceptor protein]-N(6)-ubiquitinyl-L-lysine.</text>
        <dbReference type="EC" id="2.3.2.31"/>
    </reaction>
</comment>
<feature type="domain" description="RING-type" evidence="14">
    <location>
        <begin position="205"/>
        <end position="505"/>
    </location>
</feature>
<dbReference type="SMART" id="SM00647">
    <property type="entry name" value="IBR"/>
    <property type="match status" value="2"/>
</dbReference>
<evidence type="ECO:0000256" key="7">
    <source>
        <dbReference type="ARBA" id="ARBA00022771"/>
    </source>
</evidence>
<dbReference type="CDD" id="cd23820">
    <property type="entry name" value="RWD_RNF14"/>
    <property type="match status" value="1"/>
</dbReference>
<evidence type="ECO:0000256" key="6">
    <source>
        <dbReference type="ARBA" id="ARBA00022737"/>
    </source>
</evidence>
<dbReference type="GO" id="GO:0061630">
    <property type="term" value="F:ubiquitin protein ligase activity"/>
    <property type="evidence" value="ECO:0007669"/>
    <property type="project" value="UniProtKB-EC"/>
</dbReference>
<dbReference type="Proteomes" id="UP000694255">
    <property type="component" value="Unassembled WGS sequence"/>
</dbReference>
<accession>A0A8J5QFU1</accession>
<dbReference type="GO" id="GO:0008270">
    <property type="term" value="F:zinc ion binding"/>
    <property type="evidence" value="ECO:0007669"/>
    <property type="project" value="UniProtKB-KW"/>
</dbReference>
<evidence type="ECO:0000256" key="11">
    <source>
        <dbReference type="PROSITE-ProRule" id="PRU00175"/>
    </source>
</evidence>
<comment type="pathway">
    <text evidence="2">Protein modification; protein ubiquitination.</text>
</comment>
<dbReference type="InterPro" id="IPR006575">
    <property type="entry name" value="RWD_dom"/>
</dbReference>
<dbReference type="PROSITE" id="PS51873">
    <property type="entry name" value="TRIAD"/>
    <property type="match status" value="1"/>
</dbReference>
<evidence type="ECO:0000256" key="10">
    <source>
        <dbReference type="ARBA" id="ARBA00044508"/>
    </source>
</evidence>
<dbReference type="CDD" id="cd20354">
    <property type="entry name" value="Rcat_RBR_RNF14"/>
    <property type="match status" value="1"/>
</dbReference>
<dbReference type="Pfam" id="PF05773">
    <property type="entry name" value="RWD"/>
    <property type="match status" value="1"/>
</dbReference>
<evidence type="ECO:0000259" key="13">
    <source>
        <dbReference type="PROSITE" id="PS50908"/>
    </source>
</evidence>
<reference evidence="15 16" key="1">
    <citation type="journal article" date="2021" name="DNA Res.">
        <title>Genome analysis of Candida subhashii reveals its hybrid nature and dual mitochondrial genome conformations.</title>
        <authorList>
            <person name="Mixao V."/>
            <person name="Hegedusova E."/>
            <person name="Saus E."/>
            <person name="Pryszcz L.P."/>
            <person name="Cillingova A."/>
            <person name="Nosek J."/>
            <person name="Gabaldon T."/>
        </authorList>
    </citation>
    <scope>NUCLEOTIDE SEQUENCE [LARGE SCALE GENOMIC DNA]</scope>
    <source>
        <strain evidence="15 16">CBS 10753</strain>
    </source>
</reference>
<evidence type="ECO:0000256" key="9">
    <source>
        <dbReference type="ARBA" id="ARBA00022833"/>
    </source>
</evidence>
<dbReference type="SMART" id="SM00591">
    <property type="entry name" value="RWD"/>
    <property type="match status" value="1"/>
</dbReference>
<dbReference type="InterPro" id="IPR031127">
    <property type="entry name" value="E3_UB_ligase_RBR"/>
</dbReference>
<dbReference type="EC" id="2.3.2.31" evidence="3"/>
<dbReference type="InterPro" id="IPR001841">
    <property type="entry name" value="Znf_RING"/>
</dbReference>
<dbReference type="InterPro" id="IPR044066">
    <property type="entry name" value="TRIAD_supradom"/>
</dbReference>
<keyword evidence="9" id="KW-0862">Zinc</keyword>
<feature type="domain" description="RING-type" evidence="12">
    <location>
        <begin position="209"/>
        <end position="255"/>
    </location>
</feature>
<keyword evidence="6" id="KW-0677">Repeat</keyword>
<name>A0A8J5QFU1_9ASCO</name>
<dbReference type="PANTHER" id="PTHR11685">
    <property type="entry name" value="RBR FAMILY RING FINGER AND IBR DOMAIN-CONTAINING"/>
    <property type="match status" value="1"/>
</dbReference>
<sequence>MNPHYKLIEQPFQLSKISNDKMTTHDITPMEHHMDEEFSDDIRIQELQSCKLIYPDSKINYTNFQGSIDIPIKLEKDTELRLFQSGPSAGTKVLVATSVIINLKPIRLEFQLSESYPYEAAPEIQISSTSLQDKQIDDLQDHLNSIWPDYRDQVLFHLIDYIQDQTQNNLPELFGTTIDIVDDFDKYYQLLDYDKHIKQAEFDETTYSCEICQTDYKGKQCQKFDECGHVFCNNCLYEFFSSSITLGEIDKVHCPNFECTKKFQKSREDFMKLETWTFNDKKVKDIVGNLLQPPMPIHILTSILQTKLPAHEASELVKRYISLHKKAQFEVVGRLLPDRLVKCPRIGCDEAVFREDLSERLVVCPKCRYAFCNDCRKSYHARFKLCHKISGDEKYSGIPVEDLEKYNLLPQDSYEKKTLNAKYGRNRILHAIDEFNMDKLFEQMLKESMDVKECPNCGVVIEKTDGCNKMKCSECNTSFCFLCGDRIPNNYDHFTEPGTSCYRLLFFGMPGVD</sequence>
<keyword evidence="16" id="KW-1185">Reference proteome</keyword>
<evidence type="ECO:0000256" key="4">
    <source>
        <dbReference type="ARBA" id="ARBA00022679"/>
    </source>
</evidence>
<gene>
    <name evidence="15" type="ORF">J8A68_001617</name>
</gene>
<dbReference type="InterPro" id="IPR047548">
    <property type="entry name" value="Rcat_RBR_RNF14"/>
</dbReference>
<protein>
    <recommendedName>
        <fullName evidence="3">RBR-type E3 ubiquitin transferase</fullName>
        <ecNumber evidence="3">2.3.2.31</ecNumber>
    </recommendedName>
</protein>
<keyword evidence="8" id="KW-0833">Ubl conjugation pathway</keyword>
<evidence type="ECO:0000256" key="2">
    <source>
        <dbReference type="ARBA" id="ARBA00004906"/>
    </source>
</evidence>